<proteinExistence type="predicted"/>
<dbReference type="EMBL" id="JACICY010000008">
    <property type="protein sequence ID" value="MBB3861986.1"/>
    <property type="molecule type" value="Genomic_DNA"/>
</dbReference>
<name>A0A7W5ZYS0_9SPHN</name>
<dbReference type="Proteomes" id="UP000562395">
    <property type="component" value="Unassembled WGS sequence"/>
</dbReference>
<gene>
    <name evidence="1" type="ORF">GGQ88_003276</name>
</gene>
<keyword evidence="2" id="KW-1185">Reference proteome</keyword>
<sequence>MPANKTACKVVLWATKAVGKMQCRQPPEGLVISQ</sequence>
<accession>A0A7W5ZYS0</accession>
<evidence type="ECO:0000313" key="1">
    <source>
        <dbReference type="EMBL" id="MBB3861986.1"/>
    </source>
</evidence>
<comment type="caution">
    <text evidence="1">The sequence shown here is derived from an EMBL/GenBank/DDBJ whole genome shotgun (WGS) entry which is preliminary data.</text>
</comment>
<organism evidence="1 2">
    <name type="scientific">Novosphingobium hassiacum</name>
    <dbReference type="NCBI Taxonomy" id="173676"/>
    <lineage>
        <taxon>Bacteria</taxon>
        <taxon>Pseudomonadati</taxon>
        <taxon>Pseudomonadota</taxon>
        <taxon>Alphaproteobacteria</taxon>
        <taxon>Sphingomonadales</taxon>
        <taxon>Sphingomonadaceae</taxon>
        <taxon>Novosphingobium</taxon>
    </lineage>
</organism>
<protein>
    <submittedName>
        <fullName evidence="1">Uncharacterized protein</fullName>
    </submittedName>
</protein>
<evidence type="ECO:0000313" key="2">
    <source>
        <dbReference type="Proteomes" id="UP000562395"/>
    </source>
</evidence>
<reference evidence="1 2" key="1">
    <citation type="submission" date="2020-08" db="EMBL/GenBank/DDBJ databases">
        <title>Genomic Encyclopedia of Type Strains, Phase IV (KMG-IV): sequencing the most valuable type-strain genomes for metagenomic binning, comparative biology and taxonomic classification.</title>
        <authorList>
            <person name="Goeker M."/>
        </authorList>
    </citation>
    <scope>NUCLEOTIDE SEQUENCE [LARGE SCALE GENOMIC DNA]</scope>
    <source>
        <strain evidence="1 2">DSM 14552</strain>
    </source>
</reference>
<dbReference type="AlphaFoldDB" id="A0A7W5ZYS0"/>